<dbReference type="InterPro" id="IPR000307">
    <property type="entry name" value="Ribosomal_bS16"/>
</dbReference>
<sequence length="112" mass="12579">MLVIRLLRVGKKNQPFFKIVVTDKKNPPRGGRFLETLGSLNPLTKERGFKQERIKYWLSVGAKPSPRVYNLLVDEKIIEGKKINVFKKPKTKFIASEARPPAGGGKFVSGAN</sequence>
<keyword evidence="2 3" id="KW-0687">Ribonucleoprotein</keyword>
<dbReference type="PANTHER" id="PTHR12919:SF20">
    <property type="entry name" value="SMALL RIBOSOMAL SUBUNIT PROTEIN BS16M"/>
    <property type="match status" value="1"/>
</dbReference>
<evidence type="ECO:0000313" key="5">
    <source>
        <dbReference type="Proteomes" id="UP000228777"/>
    </source>
</evidence>
<name>A0A2M6Z1S8_9BACT</name>
<proteinExistence type="inferred from homology"/>
<keyword evidence="1 3" id="KW-0689">Ribosomal protein</keyword>
<dbReference type="Pfam" id="PF00886">
    <property type="entry name" value="Ribosomal_S16"/>
    <property type="match status" value="1"/>
</dbReference>
<dbReference type="Proteomes" id="UP000228777">
    <property type="component" value="Unassembled WGS sequence"/>
</dbReference>
<dbReference type="Gene3D" id="3.30.1320.10">
    <property type="match status" value="1"/>
</dbReference>
<dbReference type="HAMAP" id="MF_00385">
    <property type="entry name" value="Ribosomal_bS16"/>
    <property type="match status" value="1"/>
</dbReference>
<dbReference type="GO" id="GO:0003735">
    <property type="term" value="F:structural constituent of ribosome"/>
    <property type="evidence" value="ECO:0007669"/>
    <property type="project" value="InterPro"/>
</dbReference>
<dbReference type="GO" id="GO:0005737">
    <property type="term" value="C:cytoplasm"/>
    <property type="evidence" value="ECO:0007669"/>
    <property type="project" value="UniProtKB-ARBA"/>
</dbReference>
<organism evidence="4 5">
    <name type="scientific">bacterium (Candidatus Gribaldobacteria) CG07_land_8_20_14_0_80_33_18</name>
    <dbReference type="NCBI Taxonomy" id="2014272"/>
    <lineage>
        <taxon>Bacteria</taxon>
        <taxon>Candidatus Gribaldobacteria</taxon>
    </lineage>
</organism>
<dbReference type="GO" id="GO:0006412">
    <property type="term" value="P:translation"/>
    <property type="evidence" value="ECO:0007669"/>
    <property type="project" value="UniProtKB-UniRule"/>
</dbReference>
<reference evidence="5" key="1">
    <citation type="submission" date="2017-09" db="EMBL/GenBank/DDBJ databases">
        <title>Depth-based differentiation of microbial function through sediment-hosted aquifers and enrichment of novel symbionts in the deep terrestrial subsurface.</title>
        <authorList>
            <person name="Probst A.J."/>
            <person name="Ladd B."/>
            <person name="Jarett J.K."/>
            <person name="Geller-Mcgrath D.E."/>
            <person name="Sieber C.M.K."/>
            <person name="Emerson J.B."/>
            <person name="Anantharaman K."/>
            <person name="Thomas B.C."/>
            <person name="Malmstrom R."/>
            <person name="Stieglmeier M."/>
            <person name="Klingl A."/>
            <person name="Woyke T."/>
            <person name="Ryan C.M."/>
            <person name="Banfield J.F."/>
        </authorList>
    </citation>
    <scope>NUCLEOTIDE SEQUENCE [LARGE SCALE GENOMIC DNA]</scope>
</reference>
<accession>A0A2M6Z1S8</accession>
<dbReference type="SUPFAM" id="SSF54565">
    <property type="entry name" value="Ribosomal protein S16"/>
    <property type="match status" value="1"/>
</dbReference>
<dbReference type="PANTHER" id="PTHR12919">
    <property type="entry name" value="30S RIBOSOMAL PROTEIN S16"/>
    <property type="match status" value="1"/>
</dbReference>
<protein>
    <recommendedName>
        <fullName evidence="3">Small ribosomal subunit protein bS16</fullName>
    </recommendedName>
</protein>
<evidence type="ECO:0000256" key="1">
    <source>
        <dbReference type="ARBA" id="ARBA00022980"/>
    </source>
</evidence>
<dbReference type="InterPro" id="IPR023803">
    <property type="entry name" value="Ribosomal_bS16_dom_sf"/>
</dbReference>
<dbReference type="GO" id="GO:0015935">
    <property type="term" value="C:small ribosomal subunit"/>
    <property type="evidence" value="ECO:0007669"/>
    <property type="project" value="TreeGrafter"/>
</dbReference>
<dbReference type="EMBL" id="PEWP01000055">
    <property type="protein sequence ID" value="PIU46369.1"/>
    <property type="molecule type" value="Genomic_DNA"/>
</dbReference>
<gene>
    <name evidence="3 4" type="primary">rpsP</name>
    <name evidence="4" type="ORF">COS93_02685</name>
</gene>
<evidence type="ECO:0000256" key="2">
    <source>
        <dbReference type="ARBA" id="ARBA00023274"/>
    </source>
</evidence>
<evidence type="ECO:0000256" key="3">
    <source>
        <dbReference type="HAMAP-Rule" id="MF_00385"/>
    </source>
</evidence>
<evidence type="ECO:0000313" key="4">
    <source>
        <dbReference type="EMBL" id="PIU46369.1"/>
    </source>
</evidence>
<comment type="similarity">
    <text evidence="3">Belongs to the bacterial ribosomal protein bS16 family.</text>
</comment>
<dbReference type="NCBIfam" id="TIGR00002">
    <property type="entry name" value="S16"/>
    <property type="match status" value="1"/>
</dbReference>
<comment type="caution">
    <text evidence="4">The sequence shown here is derived from an EMBL/GenBank/DDBJ whole genome shotgun (WGS) entry which is preliminary data.</text>
</comment>
<dbReference type="AlphaFoldDB" id="A0A2M6Z1S8"/>